<comment type="caution">
    <text evidence="4">The sequence shown here is derived from an EMBL/GenBank/DDBJ whole genome shotgun (WGS) entry which is preliminary data.</text>
</comment>
<feature type="transmembrane region" description="Helical" evidence="2">
    <location>
        <begin position="160"/>
        <end position="182"/>
    </location>
</feature>
<evidence type="ECO:0000313" key="6">
    <source>
        <dbReference type="Proteomes" id="UP000836402"/>
    </source>
</evidence>
<evidence type="ECO:0000256" key="2">
    <source>
        <dbReference type="SAM" id="Phobius"/>
    </source>
</evidence>
<dbReference type="AlphaFoldDB" id="A0A177USR0"/>
<accession>A0A177USR0</accession>
<protein>
    <submittedName>
        <fullName evidence="4">Uncharacterized protein</fullName>
    </submittedName>
</protein>
<evidence type="ECO:0000313" key="5">
    <source>
        <dbReference type="Proteomes" id="UP000077671"/>
    </source>
</evidence>
<reference evidence="4" key="2">
    <citation type="journal article" date="2019" name="IMA Fungus">
        <title>Genome sequencing and comparison of five Tilletia species to identify candidate genes for the detection of regulated species infecting wheat.</title>
        <authorList>
            <person name="Nguyen H.D.T."/>
            <person name="Sultana T."/>
            <person name="Kesanakurti P."/>
            <person name="Hambleton S."/>
        </authorList>
    </citation>
    <scope>NUCLEOTIDE SEQUENCE</scope>
    <source>
        <strain evidence="4">DAOMC 238032</strain>
    </source>
</reference>
<organism evidence="4 5">
    <name type="scientific">Tilletia caries</name>
    <name type="common">wheat bunt fungus</name>
    <dbReference type="NCBI Taxonomy" id="13290"/>
    <lineage>
        <taxon>Eukaryota</taxon>
        <taxon>Fungi</taxon>
        <taxon>Dikarya</taxon>
        <taxon>Basidiomycota</taxon>
        <taxon>Ustilaginomycotina</taxon>
        <taxon>Exobasidiomycetes</taxon>
        <taxon>Tilletiales</taxon>
        <taxon>Tilletiaceae</taxon>
        <taxon>Tilletia</taxon>
    </lineage>
</organism>
<name>A0A177USR0_9BASI</name>
<dbReference type="EMBL" id="CAJHJG010005201">
    <property type="protein sequence ID" value="CAD6948461.1"/>
    <property type="molecule type" value="Genomic_DNA"/>
</dbReference>
<dbReference type="EMBL" id="LWDD02001135">
    <property type="protein sequence ID" value="KAE8252275.1"/>
    <property type="molecule type" value="Genomic_DNA"/>
</dbReference>
<evidence type="ECO:0000313" key="4">
    <source>
        <dbReference type="EMBL" id="KAE8252275.1"/>
    </source>
</evidence>
<feature type="transmembrane region" description="Helical" evidence="2">
    <location>
        <begin position="122"/>
        <end position="148"/>
    </location>
</feature>
<keyword evidence="2" id="KW-0812">Transmembrane</keyword>
<keyword evidence="2" id="KW-0472">Membrane</keyword>
<feature type="transmembrane region" description="Helical" evidence="2">
    <location>
        <begin position="38"/>
        <end position="62"/>
    </location>
</feature>
<feature type="transmembrane region" description="Helical" evidence="2">
    <location>
        <begin position="236"/>
        <end position="263"/>
    </location>
</feature>
<keyword evidence="6" id="KW-1185">Reference proteome</keyword>
<evidence type="ECO:0000256" key="1">
    <source>
        <dbReference type="SAM" id="MobiDB-lite"/>
    </source>
</evidence>
<keyword evidence="2" id="KW-1133">Transmembrane helix</keyword>
<feature type="transmembrane region" description="Helical" evidence="2">
    <location>
        <begin position="83"/>
        <end position="102"/>
    </location>
</feature>
<reference evidence="3" key="3">
    <citation type="submission" date="2020-10" db="EMBL/GenBank/DDBJ databases">
        <authorList>
            <person name="Sedaghatjoo S."/>
        </authorList>
    </citation>
    <scope>NUCLEOTIDE SEQUENCE</scope>
    <source>
        <strain evidence="3">AZH3</strain>
    </source>
</reference>
<gene>
    <name evidence="4" type="ORF">A4X03_0g6212</name>
    <name evidence="3" type="ORF">JKIAZH3_G4392</name>
</gene>
<sequence>MTTAVDPSIPPLPAYATASLPQFSDFIELFVHHALPHAYVGLVILYASLHAVFFVLCIPIFGKQFKSGRFWLLRLVPAQRGRIIVPNHLDASATLIGAYTLYDVGYCIKLILCYYQRSGQHNLPALLCLRFIILTTIGWIFLLGFFLVKVPPASFKVPAYVWNVGIFAIPFGIHLGSLFLLIKATNHWNAYWDLYLQLRPSIKQALASGAQVPSEAQIDVARRMLGVEMAGYSKFVFYWAIPYFVWTALFATAILVVTFSILVTHWQEVRTVEELPMQTGRSLAPTQPGQQTLKSMTASAGIRKWIKDVPDRKEDQMQSSFATNTTMTDTSSNGALAEQSTSELKHHLSISQLIKYGLGLRPLAKDAYNDPTRGFSEREARAGLRSLLRHTALQGTCIFIIALSQIGASLIMTHRSFLQPLYTGQVPHWGVEWIMLASTLRLLEFYGAATPGFFLIGSILKRQMMAIKLSKARAQEGIAPVQTHRTGDDLQLSAPGPSVSQQWSQHHRSVRNPPANFVEEESDEEMHDDKEEAMQRLGSFKSNYPGSPSHPDLGSDAAKDHLFADHHQQQDPEIRIDLTPASPSRLQSRYQTIRDDLEDDSVVGDGSTMLWQPST</sequence>
<feature type="region of interest" description="Disordered" evidence="1">
    <location>
        <begin position="478"/>
        <end position="530"/>
    </location>
</feature>
<evidence type="ECO:0000313" key="3">
    <source>
        <dbReference type="EMBL" id="CAD6948461.1"/>
    </source>
</evidence>
<proteinExistence type="predicted"/>
<reference evidence="4" key="1">
    <citation type="submission" date="2016-04" db="EMBL/GenBank/DDBJ databases">
        <authorList>
            <person name="Nguyen H.D."/>
            <person name="Kesanakurti P."/>
            <person name="Cullis J."/>
            <person name="Levesque C.A."/>
            <person name="Hambleton S."/>
        </authorList>
    </citation>
    <scope>NUCLEOTIDE SEQUENCE</scope>
    <source>
        <strain evidence="4">DAOMC 238032</strain>
    </source>
</reference>
<dbReference type="Proteomes" id="UP000077671">
    <property type="component" value="Unassembled WGS sequence"/>
</dbReference>
<dbReference type="Proteomes" id="UP000836402">
    <property type="component" value="Unassembled WGS sequence"/>
</dbReference>